<keyword evidence="2" id="KW-1185">Reference proteome</keyword>
<proteinExistence type="predicted"/>
<comment type="caution">
    <text evidence="1">The sequence shown here is derived from an EMBL/GenBank/DDBJ whole genome shotgun (WGS) entry which is preliminary data.</text>
</comment>
<sequence>MHHSKINKLVNLLLEQDLEVESSFTLDVAPSILDQRASDLMQDVYQKLGGLHQPILLNKVKFDFKIDHYVFVYDNENHFNRYRLSSLKSKVYNTFSFIWKDAYLRLCRTYERDCLKSGMQERIWNGPPIAQKHFGASEEPGDLSGSGAAGWKLNAYNDAQIDLYSRLLGYKLIRIPKYENIMIGGSLKMIDQLLLSPNKGSALGIAAWVKRKCEKL</sequence>
<dbReference type="AlphaFoldDB" id="A0A074LJS5"/>
<dbReference type="Pfam" id="PF23913">
    <property type="entry name" value="DUF7255"/>
    <property type="match status" value="1"/>
</dbReference>
<evidence type="ECO:0000313" key="2">
    <source>
        <dbReference type="Proteomes" id="UP000027821"/>
    </source>
</evidence>
<organism evidence="1 2">
    <name type="scientific">Anditalea andensis</name>
    <dbReference type="NCBI Taxonomy" id="1048983"/>
    <lineage>
        <taxon>Bacteria</taxon>
        <taxon>Pseudomonadati</taxon>
        <taxon>Bacteroidota</taxon>
        <taxon>Cytophagia</taxon>
        <taxon>Cytophagales</taxon>
        <taxon>Cytophagaceae</taxon>
        <taxon>Anditalea</taxon>
    </lineage>
</organism>
<dbReference type="eggNOG" id="ENOG5033537">
    <property type="taxonomic scope" value="Bacteria"/>
</dbReference>
<accession>A0A074LJS5</accession>
<protein>
    <submittedName>
        <fullName evidence="1">Uncharacterized protein</fullName>
    </submittedName>
</protein>
<name>A0A074LJS5_9BACT</name>
<evidence type="ECO:0000313" key="1">
    <source>
        <dbReference type="EMBL" id="KEO74052.1"/>
    </source>
</evidence>
<dbReference type="InterPro" id="IPR055679">
    <property type="entry name" value="DUF7255"/>
</dbReference>
<reference evidence="1 2" key="1">
    <citation type="submission" date="2014-04" db="EMBL/GenBank/DDBJ databases">
        <title>Characterization and application of a salt tolerant electro-active bacterium.</title>
        <authorList>
            <person name="Yang L."/>
            <person name="Wei S."/>
            <person name="Tay Q.X.M."/>
        </authorList>
    </citation>
    <scope>NUCLEOTIDE SEQUENCE [LARGE SCALE GENOMIC DNA]</scope>
    <source>
        <strain evidence="1 2">LY1</strain>
    </source>
</reference>
<dbReference type="Proteomes" id="UP000027821">
    <property type="component" value="Unassembled WGS sequence"/>
</dbReference>
<dbReference type="OrthoDB" id="4619215at2"/>
<gene>
    <name evidence="1" type="ORF">EL17_07855</name>
</gene>
<dbReference type="EMBL" id="JMIH01000016">
    <property type="protein sequence ID" value="KEO74052.1"/>
    <property type="molecule type" value="Genomic_DNA"/>
</dbReference>
<dbReference type="RefSeq" id="WP_035072809.1">
    <property type="nucleotide sequence ID" value="NZ_JMIH01000016.1"/>
</dbReference>